<evidence type="ECO:0000256" key="1">
    <source>
        <dbReference type="SAM" id="Phobius"/>
    </source>
</evidence>
<sequence length="127" mass="13419">MFIRIAGALELLTGLGLVLLPDLVSRLIFGIEVADLGVAFARIAGIALLSLSVACAPRSLLRDRPPTLAAMLALNAMLAVYLGVIGVLNIPAGILFWPAVAVHAVLALLLAAASYFYRPEAERRPFV</sequence>
<feature type="transmembrane region" description="Helical" evidence="1">
    <location>
        <begin position="94"/>
        <end position="117"/>
    </location>
</feature>
<proteinExistence type="predicted"/>
<dbReference type="AlphaFoldDB" id="A0A1M5L0H7"/>
<evidence type="ECO:0000313" key="2">
    <source>
        <dbReference type="EMBL" id="SHG58496.1"/>
    </source>
</evidence>
<keyword evidence="1" id="KW-0812">Transmembrane</keyword>
<reference evidence="2 3" key="1">
    <citation type="submission" date="2016-11" db="EMBL/GenBank/DDBJ databases">
        <authorList>
            <person name="Jaros S."/>
            <person name="Januszkiewicz K."/>
            <person name="Wedrychowicz H."/>
        </authorList>
    </citation>
    <scope>NUCLEOTIDE SEQUENCE [LARGE SCALE GENOMIC DNA]</scope>
    <source>
        <strain evidence="2 3">DSM 19436</strain>
    </source>
</reference>
<keyword evidence="1" id="KW-1133">Transmembrane helix</keyword>
<dbReference type="EMBL" id="FQUP01000006">
    <property type="protein sequence ID" value="SHG58496.1"/>
    <property type="molecule type" value="Genomic_DNA"/>
</dbReference>
<keyword evidence="3" id="KW-1185">Reference proteome</keyword>
<dbReference type="Proteomes" id="UP000184485">
    <property type="component" value="Unassembled WGS sequence"/>
</dbReference>
<name>A0A1M5L0H7_9HYPH</name>
<gene>
    <name evidence="2" type="ORF">SAMN02745157_4455</name>
</gene>
<feature type="transmembrane region" description="Helical" evidence="1">
    <location>
        <begin position="36"/>
        <end position="56"/>
    </location>
</feature>
<protein>
    <submittedName>
        <fullName evidence="2">Uncharacterized protein</fullName>
    </submittedName>
</protein>
<organism evidence="2 3">
    <name type="scientific">Kaistia soli DSM 19436</name>
    <dbReference type="NCBI Taxonomy" id="1122133"/>
    <lineage>
        <taxon>Bacteria</taxon>
        <taxon>Pseudomonadati</taxon>
        <taxon>Pseudomonadota</taxon>
        <taxon>Alphaproteobacteria</taxon>
        <taxon>Hyphomicrobiales</taxon>
        <taxon>Kaistiaceae</taxon>
        <taxon>Kaistia</taxon>
    </lineage>
</organism>
<feature type="transmembrane region" description="Helical" evidence="1">
    <location>
        <begin position="68"/>
        <end position="88"/>
    </location>
</feature>
<keyword evidence="1" id="KW-0472">Membrane</keyword>
<dbReference type="STRING" id="1122133.SAMN02745157_4455"/>
<dbReference type="RefSeq" id="WP_073057619.1">
    <property type="nucleotide sequence ID" value="NZ_FQUP01000006.1"/>
</dbReference>
<accession>A0A1M5L0H7</accession>
<evidence type="ECO:0000313" key="3">
    <source>
        <dbReference type="Proteomes" id="UP000184485"/>
    </source>
</evidence>